<evidence type="ECO:0000313" key="1">
    <source>
        <dbReference type="EMBL" id="VVB14324.1"/>
    </source>
</evidence>
<accession>A0A565CL81</accession>
<dbReference type="EMBL" id="CABITT030000008">
    <property type="protein sequence ID" value="VVB14324.1"/>
    <property type="molecule type" value="Genomic_DNA"/>
</dbReference>
<comment type="caution">
    <text evidence="1">The sequence shown here is derived from an EMBL/GenBank/DDBJ whole genome shotgun (WGS) entry which is preliminary data.</text>
</comment>
<name>A0A565CL81_9BRAS</name>
<evidence type="ECO:0000313" key="2">
    <source>
        <dbReference type="Proteomes" id="UP000489600"/>
    </source>
</evidence>
<sequence>MSHGEDRRKDREIWAKILTDNKISAEIREELNLATDGEVAVLQEERNSSRKSFGGSCSSCLESAMVAAP</sequence>
<dbReference type="AlphaFoldDB" id="A0A565CL81"/>
<gene>
    <name evidence="1" type="ORF">ANE_LOCUS24768</name>
</gene>
<reference evidence="1" key="1">
    <citation type="submission" date="2019-07" db="EMBL/GenBank/DDBJ databases">
        <authorList>
            <person name="Dittberner H."/>
        </authorList>
    </citation>
    <scope>NUCLEOTIDE SEQUENCE [LARGE SCALE GENOMIC DNA]</scope>
</reference>
<dbReference type="Proteomes" id="UP000489600">
    <property type="component" value="Unassembled WGS sequence"/>
</dbReference>
<keyword evidence="2" id="KW-1185">Reference proteome</keyword>
<organism evidence="1 2">
    <name type="scientific">Arabis nemorensis</name>
    <dbReference type="NCBI Taxonomy" id="586526"/>
    <lineage>
        <taxon>Eukaryota</taxon>
        <taxon>Viridiplantae</taxon>
        <taxon>Streptophyta</taxon>
        <taxon>Embryophyta</taxon>
        <taxon>Tracheophyta</taxon>
        <taxon>Spermatophyta</taxon>
        <taxon>Magnoliopsida</taxon>
        <taxon>eudicotyledons</taxon>
        <taxon>Gunneridae</taxon>
        <taxon>Pentapetalae</taxon>
        <taxon>rosids</taxon>
        <taxon>malvids</taxon>
        <taxon>Brassicales</taxon>
        <taxon>Brassicaceae</taxon>
        <taxon>Arabideae</taxon>
        <taxon>Arabis</taxon>
    </lineage>
</organism>
<protein>
    <submittedName>
        <fullName evidence="1">Uncharacterized protein</fullName>
    </submittedName>
</protein>
<proteinExistence type="predicted"/>